<reference evidence="3 4" key="1">
    <citation type="submission" date="2014-09" db="EMBL/GenBank/DDBJ databases">
        <authorList>
            <person name="Hornung B.V."/>
        </authorList>
    </citation>
    <scope>NUCLEOTIDE SEQUENCE [LARGE SCALE GENOMIC DNA]</scope>
    <source>
        <strain evidence="3 4">FRIFI</strain>
    </source>
</reference>
<evidence type="ECO:0000313" key="4">
    <source>
        <dbReference type="Proteomes" id="UP000245695"/>
    </source>
</evidence>
<dbReference type="EMBL" id="LN650648">
    <property type="protein sequence ID" value="CEI73459.1"/>
    <property type="molecule type" value="Genomic_DNA"/>
</dbReference>
<name>A0A2P2BSY3_9FIRM</name>
<dbReference type="AlphaFoldDB" id="A0A2P2BSY3"/>
<dbReference type="CDD" id="cd05379">
    <property type="entry name" value="CAP_bacterial"/>
    <property type="match status" value="1"/>
</dbReference>
<dbReference type="Pfam" id="PF00188">
    <property type="entry name" value="CAP"/>
    <property type="match status" value="1"/>
</dbReference>
<dbReference type="SUPFAM" id="SSF55797">
    <property type="entry name" value="PR-1-like"/>
    <property type="match status" value="1"/>
</dbReference>
<feature type="domain" description="CAP-associated" evidence="2">
    <location>
        <begin position="52"/>
        <end position="185"/>
    </location>
</feature>
<keyword evidence="4" id="KW-1185">Reference proteome</keyword>
<dbReference type="InterPro" id="IPR014044">
    <property type="entry name" value="CAP_dom"/>
</dbReference>
<dbReference type="RefSeq" id="WP_166505731.1">
    <property type="nucleotide sequence ID" value="NZ_JAKNTL010000007.1"/>
</dbReference>
<dbReference type="Gene3D" id="3.40.33.10">
    <property type="entry name" value="CAP"/>
    <property type="match status" value="1"/>
</dbReference>
<feature type="domain" description="SCP" evidence="1">
    <location>
        <begin position="205"/>
        <end position="319"/>
    </location>
</feature>
<dbReference type="Proteomes" id="UP000245695">
    <property type="component" value="Chromosome 1"/>
</dbReference>
<dbReference type="InterPro" id="IPR029410">
    <property type="entry name" value="CAP_assoc"/>
</dbReference>
<dbReference type="PANTHER" id="PTHR31157:SF1">
    <property type="entry name" value="SCP DOMAIN-CONTAINING PROTEIN"/>
    <property type="match status" value="1"/>
</dbReference>
<dbReference type="InterPro" id="IPR035940">
    <property type="entry name" value="CAP_sf"/>
</dbReference>
<organism evidence="3 4">
    <name type="scientific">Romboutsia hominis</name>
    <dbReference type="NCBI Taxonomy" id="1507512"/>
    <lineage>
        <taxon>Bacteria</taxon>
        <taxon>Bacillati</taxon>
        <taxon>Bacillota</taxon>
        <taxon>Clostridia</taxon>
        <taxon>Peptostreptococcales</taxon>
        <taxon>Peptostreptococcaceae</taxon>
        <taxon>Romboutsia</taxon>
    </lineage>
</organism>
<proteinExistence type="predicted"/>
<dbReference type="PANTHER" id="PTHR31157">
    <property type="entry name" value="SCP DOMAIN-CONTAINING PROTEIN"/>
    <property type="match status" value="1"/>
</dbReference>
<dbReference type="Pfam" id="PF14504">
    <property type="entry name" value="CAP_assoc_N"/>
    <property type="match status" value="1"/>
</dbReference>
<evidence type="ECO:0000259" key="1">
    <source>
        <dbReference type="Pfam" id="PF00188"/>
    </source>
</evidence>
<gene>
    <name evidence="3" type="ORF">FRIFI_1930</name>
</gene>
<protein>
    <submittedName>
        <fullName evidence="3">SCP-like protein</fullName>
    </submittedName>
</protein>
<accession>A0A2P2BSY3</accession>
<evidence type="ECO:0000313" key="3">
    <source>
        <dbReference type="EMBL" id="CEI73459.1"/>
    </source>
</evidence>
<dbReference type="KEGG" id="rhom:FRIFI_1930"/>
<evidence type="ECO:0000259" key="2">
    <source>
        <dbReference type="Pfam" id="PF14504"/>
    </source>
</evidence>
<sequence length="321" mass="37004">MKSILLIGGVITSLLLFNLNIDNSKKEIDANNNVNNKSINISNTKDIYNIKIGERKEKLLSLFGQPDRIDESEYGFNWYIYNNDYNNFFMVGIEDEVVKGIYSNSLNSCETENINIGDKRDDVRKLYTPIEYKKKGNIKYIISSEGQYDIIEINNKYITFFYDIHDEYKICSYQVIDSKNESDMKSIYASPSEKLKKSFEMQVIDLTNSVRAKNGLNKLKYSEMATTSSKKHSLDMVDKNYFDHINKENETPFDRMNEEGIKYISAGENIAAGQTSAIYAHEALMNSKGHRKNILGNYNSIGVGVEFGGDYNIYYTQNFYR</sequence>